<evidence type="ECO:0000256" key="1">
    <source>
        <dbReference type="ARBA" id="ARBA00004196"/>
    </source>
</evidence>
<evidence type="ECO:0000256" key="5">
    <source>
        <dbReference type="SAM" id="SignalP"/>
    </source>
</evidence>
<gene>
    <name evidence="7" type="ORF">F8O03_07380</name>
</gene>
<sequence length="338" mass="35094">MPKTLTAPTRRTAARIQGAGLLAISALLLAGCAPADSAPAADADAAAAASGTVTITDNHGEIEVPVNPERVVALDNTTFQTLSDWGIDVVAAPKPLMESVWPDLAGGDEVLDVGLHREPDLEAIIEADPDLIIGGYRFQDYYEDLKAIQPTTIEINARDGEEATSELKRQVEILGQIFDKEEEAAETIAAFDTAIADAKSAYNGTDTVVGLITSGGEIAYAAPGEGRGVGQLFPTIGLTPAIDQAAEDASHGDDISVEAIAQANPEWMIVLDRDAGTGEEGATAAADLIAGAEALQNVPAVQKNQIVYLDPTFYLDEGIQAYTGLYADVAAAFAGASS</sequence>
<feature type="chain" id="PRO_5029631032" evidence="5">
    <location>
        <begin position="36"/>
        <end position="338"/>
    </location>
</feature>
<keyword evidence="3" id="KW-0813">Transport</keyword>
<dbReference type="InterPro" id="IPR002491">
    <property type="entry name" value="ABC_transptr_periplasmic_BD"/>
</dbReference>
<dbReference type="InterPro" id="IPR051313">
    <property type="entry name" value="Bact_iron-sidero_bind"/>
</dbReference>
<dbReference type="GO" id="GO:1901678">
    <property type="term" value="P:iron coordination entity transport"/>
    <property type="evidence" value="ECO:0007669"/>
    <property type="project" value="UniProtKB-ARBA"/>
</dbReference>
<dbReference type="SUPFAM" id="SSF53807">
    <property type="entry name" value="Helical backbone' metal receptor"/>
    <property type="match status" value="1"/>
</dbReference>
<comment type="similarity">
    <text evidence="2">Belongs to the bacterial solute-binding protein 8 family.</text>
</comment>
<protein>
    <submittedName>
        <fullName evidence="7">ABC transporter substrate-binding protein</fullName>
    </submittedName>
</protein>
<feature type="signal peptide" evidence="5">
    <location>
        <begin position="1"/>
        <end position="35"/>
    </location>
</feature>
<dbReference type="PROSITE" id="PS50983">
    <property type="entry name" value="FE_B12_PBP"/>
    <property type="match status" value="1"/>
</dbReference>
<feature type="domain" description="Fe/B12 periplasmic-binding" evidence="6">
    <location>
        <begin position="70"/>
        <end position="337"/>
    </location>
</feature>
<dbReference type="AlphaFoldDB" id="A0A7J5B3P1"/>
<accession>A0A7J5B3P1</accession>
<keyword evidence="8" id="KW-1185">Reference proteome</keyword>
<proteinExistence type="inferred from homology"/>
<dbReference type="RefSeq" id="WP_151423304.1">
    <property type="nucleotide sequence ID" value="NZ_WBJX01000002.1"/>
</dbReference>
<name>A0A7J5B3P1_9MICO</name>
<evidence type="ECO:0000313" key="7">
    <source>
        <dbReference type="EMBL" id="KAB1638215.1"/>
    </source>
</evidence>
<comment type="caution">
    <text evidence="7">The sequence shown here is derived from an EMBL/GenBank/DDBJ whole genome shotgun (WGS) entry which is preliminary data.</text>
</comment>
<evidence type="ECO:0000256" key="3">
    <source>
        <dbReference type="ARBA" id="ARBA00022448"/>
    </source>
</evidence>
<evidence type="ECO:0000256" key="2">
    <source>
        <dbReference type="ARBA" id="ARBA00008814"/>
    </source>
</evidence>
<keyword evidence="4 5" id="KW-0732">Signal</keyword>
<dbReference type="GO" id="GO:0030288">
    <property type="term" value="C:outer membrane-bounded periplasmic space"/>
    <property type="evidence" value="ECO:0007669"/>
    <property type="project" value="TreeGrafter"/>
</dbReference>
<dbReference type="Proteomes" id="UP000490386">
    <property type="component" value="Unassembled WGS sequence"/>
</dbReference>
<dbReference type="Gene3D" id="3.40.50.1980">
    <property type="entry name" value="Nitrogenase molybdenum iron protein domain"/>
    <property type="match status" value="2"/>
</dbReference>
<evidence type="ECO:0000313" key="8">
    <source>
        <dbReference type="Proteomes" id="UP000490386"/>
    </source>
</evidence>
<comment type="subcellular location">
    <subcellularLocation>
        <location evidence="1">Cell envelope</location>
    </subcellularLocation>
</comment>
<evidence type="ECO:0000256" key="4">
    <source>
        <dbReference type="ARBA" id="ARBA00022729"/>
    </source>
</evidence>
<dbReference type="EMBL" id="WBJX01000002">
    <property type="protein sequence ID" value="KAB1638215.1"/>
    <property type="molecule type" value="Genomic_DNA"/>
</dbReference>
<reference evidence="7 8" key="1">
    <citation type="submission" date="2019-09" db="EMBL/GenBank/DDBJ databases">
        <title>Phylogeny of genus Pseudoclavibacter and closely related genus.</title>
        <authorList>
            <person name="Li Y."/>
        </authorList>
    </citation>
    <scope>NUCLEOTIDE SEQUENCE [LARGE SCALE GENOMIC DNA]</scope>
    <source>
        <strain evidence="7 8">THG-MD12</strain>
    </source>
</reference>
<organism evidence="7 8">
    <name type="scientific">Pseudoclavibacter terrae</name>
    <dbReference type="NCBI Taxonomy" id="1530195"/>
    <lineage>
        <taxon>Bacteria</taxon>
        <taxon>Bacillati</taxon>
        <taxon>Actinomycetota</taxon>
        <taxon>Actinomycetes</taxon>
        <taxon>Micrococcales</taxon>
        <taxon>Microbacteriaceae</taxon>
        <taxon>Pseudoclavibacter</taxon>
    </lineage>
</organism>
<dbReference type="PROSITE" id="PS51257">
    <property type="entry name" value="PROKAR_LIPOPROTEIN"/>
    <property type="match status" value="1"/>
</dbReference>
<dbReference type="OrthoDB" id="63946at2"/>
<evidence type="ECO:0000259" key="6">
    <source>
        <dbReference type="PROSITE" id="PS50983"/>
    </source>
</evidence>
<dbReference type="PANTHER" id="PTHR30532:SF28">
    <property type="entry name" value="PETROBACTIN-BINDING PROTEIN YCLQ"/>
    <property type="match status" value="1"/>
</dbReference>
<dbReference type="Pfam" id="PF01497">
    <property type="entry name" value="Peripla_BP_2"/>
    <property type="match status" value="1"/>
</dbReference>
<dbReference type="PANTHER" id="PTHR30532">
    <property type="entry name" value="IRON III DICITRATE-BINDING PERIPLASMIC PROTEIN"/>
    <property type="match status" value="1"/>
</dbReference>